<evidence type="ECO:0000256" key="1">
    <source>
        <dbReference type="ARBA" id="ARBA00007074"/>
    </source>
</evidence>
<dbReference type="Gene3D" id="3.90.1720.10">
    <property type="entry name" value="endopeptidase domain like (from Nostoc punctiforme)"/>
    <property type="match status" value="1"/>
</dbReference>
<dbReference type="PROSITE" id="PS51935">
    <property type="entry name" value="NLPC_P60"/>
    <property type="match status" value="1"/>
</dbReference>
<keyword evidence="3" id="KW-0378">Hydrolase</keyword>
<evidence type="ECO:0000313" key="6">
    <source>
        <dbReference type="EMBL" id="RDS76580.1"/>
    </source>
</evidence>
<keyword evidence="2" id="KW-0645">Protease</keyword>
<dbReference type="OrthoDB" id="8481272at2"/>
<dbReference type="Pfam" id="PF00877">
    <property type="entry name" value="NLPC_P60"/>
    <property type="match status" value="1"/>
</dbReference>
<comment type="similarity">
    <text evidence="1">Belongs to the peptidase C40 family.</text>
</comment>
<dbReference type="InterPro" id="IPR000064">
    <property type="entry name" value="NLP_P60_dom"/>
</dbReference>
<protein>
    <recommendedName>
        <fullName evidence="5">NlpC/P60 domain-containing protein</fullName>
    </recommendedName>
</protein>
<dbReference type="GO" id="GO:0008234">
    <property type="term" value="F:cysteine-type peptidase activity"/>
    <property type="evidence" value="ECO:0007669"/>
    <property type="project" value="UniProtKB-KW"/>
</dbReference>
<feature type="domain" description="NlpC/P60" evidence="5">
    <location>
        <begin position="1"/>
        <end position="139"/>
    </location>
</feature>
<evidence type="ECO:0000313" key="7">
    <source>
        <dbReference type="Proteomes" id="UP000254101"/>
    </source>
</evidence>
<dbReference type="EMBL" id="QRBB01000001">
    <property type="protein sequence ID" value="RDS76580.1"/>
    <property type="molecule type" value="Genomic_DNA"/>
</dbReference>
<keyword evidence="7" id="KW-1185">Reference proteome</keyword>
<sequence>MTSALAAAARGLVGTPFRLQGRDPATGLDCVGLVLASLAQVGVRLDLPADYRPRRRSFVIPEVALLNAGLIAVTGLHGSGDILLLRTAPAQVHAAIAHDGASVIHAHAGLGRVVLGPIPPDWPTIAAWRLAPLSALKETPQWPR</sequence>
<dbReference type="AlphaFoldDB" id="A0A395LPF9"/>
<dbReference type="RefSeq" id="WP_115490809.1">
    <property type="nucleotide sequence ID" value="NZ_JACHWW010000001.1"/>
</dbReference>
<comment type="caution">
    <text evidence="6">The sequence shown here is derived from an EMBL/GenBank/DDBJ whole genome shotgun (WGS) entry which is preliminary data.</text>
</comment>
<evidence type="ECO:0000256" key="2">
    <source>
        <dbReference type="ARBA" id="ARBA00022670"/>
    </source>
</evidence>
<dbReference type="InterPro" id="IPR038765">
    <property type="entry name" value="Papain-like_cys_pep_sf"/>
</dbReference>
<evidence type="ECO:0000256" key="4">
    <source>
        <dbReference type="ARBA" id="ARBA00022807"/>
    </source>
</evidence>
<name>A0A395LPF9_9SPHN</name>
<dbReference type="GO" id="GO:0006508">
    <property type="term" value="P:proteolysis"/>
    <property type="evidence" value="ECO:0007669"/>
    <property type="project" value="UniProtKB-KW"/>
</dbReference>
<organism evidence="6 7">
    <name type="scientific">Alteriqipengyuania lutimaris</name>
    <dbReference type="NCBI Taxonomy" id="1538146"/>
    <lineage>
        <taxon>Bacteria</taxon>
        <taxon>Pseudomonadati</taxon>
        <taxon>Pseudomonadota</taxon>
        <taxon>Alphaproteobacteria</taxon>
        <taxon>Sphingomonadales</taxon>
        <taxon>Erythrobacteraceae</taxon>
        <taxon>Alteriqipengyuania</taxon>
    </lineage>
</organism>
<proteinExistence type="inferred from homology"/>
<dbReference type="Proteomes" id="UP000254101">
    <property type="component" value="Unassembled WGS sequence"/>
</dbReference>
<keyword evidence="4" id="KW-0788">Thiol protease</keyword>
<evidence type="ECO:0000259" key="5">
    <source>
        <dbReference type="PROSITE" id="PS51935"/>
    </source>
</evidence>
<reference evidence="6 7" key="1">
    <citation type="submission" date="2018-07" db="EMBL/GenBank/DDBJ databases">
        <title>Erythrobacter nanhaiensis sp. nov., a novel member of the genus Erythrobacter isolated from the South China Sea.</title>
        <authorList>
            <person name="Chen X."/>
            <person name="Liu J."/>
        </authorList>
    </citation>
    <scope>NUCLEOTIDE SEQUENCE [LARGE SCALE GENOMIC DNA]</scope>
    <source>
        <strain evidence="6 7">S-5</strain>
    </source>
</reference>
<dbReference type="SUPFAM" id="SSF54001">
    <property type="entry name" value="Cysteine proteinases"/>
    <property type="match status" value="1"/>
</dbReference>
<evidence type="ECO:0000256" key="3">
    <source>
        <dbReference type="ARBA" id="ARBA00022801"/>
    </source>
</evidence>
<gene>
    <name evidence="6" type="ORF">DL238_02485</name>
</gene>
<accession>A0A395LPF9</accession>